<dbReference type="Gene3D" id="3.30.559.10">
    <property type="entry name" value="Chloramphenicol acetyltransferase-like domain"/>
    <property type="match status" value="2"/>
</dbReference>
<dbReference type="STRING" id="15368.A0A2K2CKV1"/>
<dbReference type="InterPro" id="IPR050317">
    <property type="entry name" value="Plant_Fungal_Acyltransferase"/>
</dbReference>
<dbReference type="Pfam" id="PF02458">
    <property type="entry name" value="Transferase"/>
    <property type="match status" value="1"/>
</dbReference>
<dbReference type="EnsemblPlants" id="PNT62657">
    <property type="protein sequence ID" value="PNT62657"/>
    <property type="gene ID" value="BRADI_4g06540v3"/>
</dbReference>
<evidence type="ECO:0000256" key="1">
    <source>
        <dbReference type="ARBA" id="ARBA00009861"/>
    </source>
</evidence>
<dbReference type="PANTHER" id="PTHR31642">
    <property type="entry name" value="TRICHOTHECENE 3-O-ACETYLTRANSFERASE"/>
    <property type="match status" value="1"/>
</dbReference>
<dbReference type="GO" id="GO:0016747">
    <property type="term" value="F:acyltransferase activity, transferring groups other than amino-acyl groups"/>
    <property type="evidence" value="ECO:0000318"/>
    <property type="project" value="GO_Central"/>
</dbReference>
<reference evidence="5" key="3">
    <citation type="submission" date="2018-08" db="UniProtKB">
        <authorList>
            <consortium name="EnsemblPlants"/>
        </authorList>
    </citation>
    <scope>IDENTIFICATION</scope>
    <source>
        <strain evidence="5">cv. Bd21</strain>
    </source>
</reference>
<keyword evidence="6" id="KW-1185">Reference proteome</keyword>
<keyword evidence="3" id="KW-0012">Acyltransferase</keyword>
<gene>
    <name evidence="4" type="ORF">BRADI_4g06540v3</name>
</gene>
<dbReference type="Proteomes" id="UP000008810">
    <property type="component" value="Chromosome 4"/>
</dbReference>
<sequence length="477" mass="51836">MEPHVATFSNLDLLNDNIQLFIACVYKRPRRPTGAGEGDYYKAVCAAFEAHLPSYLNYMFPLAGRIIHNPTSGLPELHCRNQGAELVLAEAGAAELWAVDWSRPNESLKKIPLPFAQELPLSVQLVSFACGGFAVVWGVHHLVGDGSFGAMLVNTWSELVRTGAIGAARIPTHDRSLSFFRPRDPPSYGAAVDGMFRRWDSAGAGHVNALTAEESFTRRLYFVHERDIARLRRMASAAAGGRRATTRAEALSAYLWKLLAGVVASSARLLSEAAAGEKRCRMLWFVDGRPRLTSSPDQVRHALRNYAGNVTSYVLAEASAATVLSKSLAEVAAMARDAITAPNYDELYQDMVDWVELHKPASFVETPAVGLGSPTLAQTVWASYRIHTDFGFGHAALAVPLDAKEGGLCSGHLYVSSSSPGTGDRSWVVNACIWPRLAAALESDREKVFQPLAAEHLGLTCSGGADYLRQDAERPRL</sequence>
<evidence type="ECO:0000256" key="3">
    <source>
        <dbReference type="ARBA" id="ARBA00023315"/>
    </source>
</evidence>
<comment type="similarity">
    <text evidence="1">Belongs to the plant acyltransferase family.</text>
</comment>
<dbReference type="InParanoid" id="A0A2K2CKV1"/>
<dbReference type="OrthoDB" id="1862401at2759"/>
<keyword evidence="2" id="KW-0808">Transferase</keyword>
<name>A0A2K2CKV1_BRADI</name>
<evidence type="ECO:0000313" key="5">
    <source>
        <dbReference type="EnsemblPlants" id="PNT62657"/>
    </source>
</evidence>
<dbReference type="EMBL" id="CM000883">
    <property type="protein sequence ID" value="PNT62657.1"/>
    <property type="molecule type" value="Genomic_DNA"/>
</dbReference>
<dbReference type="AlphaFoldDB" id="A0A2K2CKV1"/>
<reference evidence="4" key="2">
    <citation type="submission" date="2017-06" db="EMBL/GenBank/DDBJ databases">
        <title>WGS assembly of Brachypodium distachyon.</title>
        <authorList>
            <consortium name="The International Brachypodium Initiative"/>
            <person name="Lucas S."/>
            <person name="Harmon-Smith M."/>
            <person name="Lail K."/>
            <person name="Tice H."/>
            <person name="Grimwood J."/>
            <person name="Bruce D."/>
            <person name="Barry K."/>
            <person name="Shu S."/>
            <person name="Lindquist E."/>
            <person name="Wang M."/>
            <person name="Pitluck S."/>
            <person name="Vogel J.P."/>
            <person name="Garvin D.F."/>
            <person name="Mockler T.C."/>
            <person name="Schmutz J."/>
            <person name="Rokhsar D."/>
            <person name="Bevan M.W."/>
        </authorList>
    </citation>
    <scope>NUCLEOTIDE SEQUENCE</scope>
    <source>
        <strain evidence="4">Bd21</strain>
    </source>
</reference>
<dbReference type="InterPro" id="IPR023213">
    <property type="entry name" value="CAT-like_dom_sf"/>
</dbReference>
<proteinExistence type="inferred from homology"/>
<dbReference type="PANTHER" id="PTHR31642:SF178">
    <property type="entry name" value="OMEGA-HYDROXYPALMITATE O-FERULOYL TRANSFERASE"/>
    <property type="match status" value="1"/>
</dbReference>
<evidence type="ECO:0000256" key="2">
    <source>
        <dbReference type="ARBA" id="ARBA00022679"/>
    </source>
</evidence>
<dbReference type="Gramene" id="PNT62657">
    <property type="protein sequence ID" value="PNT62657"/>
    <property type="gene ID" value="BRADI_4g06540v3"/>
</dbReference>
<accession>A0A2K2CKV1</accession>
<evidence type="ECO:0000313" key="4">
    <source>
        <dbReference type="EMBL" id="PNT62657.1"/>
    </source>
</evidence>
<protein>
    <submittedName>
        <fullName evidence="4 5">Uncharacterized protein</fullName>
    </submittedName>
</protein>
<evidence type="ECO:0000313" key="6">
    <source>
        <dbReference type="Proteomes" id="UP000008810"/>
    </source>
</evidence>
<organism evidence="4">
    <name type="scientific">Brachypodium distachyon</name>
    <name type="common">Purple false brome</name>
    <name type="synonym">Trachynia distachya</name>
    <dbReference type="NCBI Taxonomy" id="15368"/>
    <lineage>
        <taxon>Eukaryota</taxon>
        <taxon>Viridiplantae</taxon>
        <taxon>Streptophyta</taxon>
        <taxon>Embryophyta</taxon>
        <taxon>Tracheophyta</taxon>
        <taxon>Spermatophyta</taxon>
        <taxon>Magnoliopsida</taxon>
        <taxon>Liliopsida</taxon>
        <taxon>Poales</taxon>
        <taxon>Poaceae</taxon>
        <taxon>BOP clade</taxon>
        <taxon>Pooideae</taxon>
        <taxon>Stipodae</taxon>
        <taxon>Brachypodieae</taxon>
        <taxon>Brachypodium</taxon>
    </lineage>
</organism>
<reference evidence="4 5" key="1">
    <citation type="journal article" date="2010" name="Nature">
        <title>Genome sequencing and analysis of the model grass Brachypodium distachyon.</title>
        <authorList>
            <consortium name="International Brachypodium Initiative"/>
        </authorList>
    </citation>
    <scope>NUCLEOTIDE SEQUENCE [LARGE SCALE GENOMIC DNA]</scope>
    <source>
        <strain evidence="4 5">Bd21</strain>
    </source>
</reference>